<accession>A0A382C3U2</accession>
<dbReference type="GO" id="GO:0003857">
    <property type="term" value="F:(3S)-3-hydroxyacyl-CoA dehydrogenase (NAD+) activity"/>
    <property type="evidence" value="ECO:0007669"/>
    <property type="project" value="TreeGrafter"/>
</dbReference>
<evidence type="ECO:0000259" key="1">
    <source>
        <dbReference type="Pfam" id="PF01575"/>
    </source>
</evidence>
<reference evidence="3" key="1">
    <citation type="submission" date="2018-05" db="EMBL/GenBank/DDBJ databases">
        <authorList>
            <person name="Lanie J.A."/>
            <person name="Ng W.-L."/>
            <person name="Kazmierczak K.M."/>
            <person name="Andrzejewski T.M."/>
            <person name="Davidsen T.M."/>
            <person name="Wayne K.J."/>
            <person name="Tettelin H."/>
            <person name="Glass J.I."/>
            <person name="Rusch D."/>
            <person name="Podicherti R."/>
            <person name="Tsui H.-C.T."/>
            <person name="Winkler M.E."/>
        </authorList>
    </citation>
    <scope>NUCLEOTIDE SEQUENCE</scope>
</reference>
<dbReference type="CDD" id="cd03448">
    <property type="entry name" value="HDE_HSD"/>
    <property type="match status" value="1"/>
</dbReference>
<organism evidence="3">
    <name type="scientific">marine metagenome</name>
    <dbReference type="NCBI Taxonomy" id="408172"/>
    <lineage>
        <taxon>unclassified sequences</taxon>
        <taxon>metagenomes</taxon>
        <taxon>ecological metagenomes</taxon>
    </lineage>
</organism>
<dbReference type="SUPFAM" id="SSF54637">
    <property type="entry name" value="Thioesterase/thiol ester dehydrase-isomerase"/>
    <property type="match status" value="2"/>
</dbReference>
<dbReference type="InterPro" id="IPR029069">
    <property type="entry name" value="HotDog_dom_sf"/>
</dbReference>
<gene>
    <name evidence="3" type="ORF">METZ01_LOCUS172827</name>
</gene>
<protein>
    <submittedName>
        <fullName evidence="3">Uncharacterized protein</fullName>
    </submittedName>
</protein>
<evidence type="ECO:0000313" key="3">
    <source>
        <dbReference type="EMBL" id="SVB19973.1"/>
    </source>
</evidence>
<dbReference type="Pfam" id="PF01575">
    <property type="entry name" value="MaoC_dehydratas"/>
    <property type="match status" value="1"/>
</dbReference>
<feature type="domain" description="MaoC-like" evidence="1">
    <location>
        <begin position="175"/>
        <end position="285"/>
    </location>
</feature>
<dbReference type="PANTHER" id="PTHR13078">
    <property type="entry name" value="PEROXISOMAL MULTIFUNCTIONAL ENZYME TYPE 2-RELATED"/>
    <property type="match status" value="1"/>
</dbReference>
<dbReference type="Pfam" id="PF22622">
    <property type="entry name" value="MFE-2_hydrat-2_N"/>
    <property type="match status" value="1"/>
</dbReference>
<dbReference type="InterPro" id="IPR054357">
    <property type="entry name" value="MFE-2_N"/>
</dbReference>
<dbReference type="Gene3D" id="3.10.129.10">
    <property type="entry name" value="Hotdog Thioesterase"/>
    <property type="match status" value="1"/>
</dbReference>
<dbReference type="InterPro" id="IPR002539">
    <property type="entry name" value="MaoC-like_dom"/>
</dbReference>
<name>A0A382C3U2_9ZZZZ</name>
<dbReference type="EMBL" id="UINC01032390">
    <property type="protein sequence ID" value="SVB19973.1"/>
    <property type="molecule type" value="Genomic_DNA"/>
</dbReference>
<dbReference type="GO" id="GO:0006635">
    <property type="term" value="P:fatty acid beta-oxidation"/>
    <property type="evidence" value="ECO:0007669"/>
    <property type="project" value="TreeGrafter"/>
</dbReference>
<evidence type="ECO:0000259" key="2">
    <source>
        <dbReference type="Pfam" id="PF22622"/>
    </source>
</evidence>
<dbReference type="GO" id="GO:0044594">
    <property type="term" value="F:17-beta-hydroxysteroid dehydrogenase (NAD+) activity"/>
    <property type="evidence" value="ECO:0007669"/>
    <property type="project" value="TreeGrafter"/>
</dbReference>
<dbReference type="GO" id="GO:0004300">
    <property type="term" value="F:enoyl-CoA hydratase activity"/>
    <property type="evidence" value="ECO:0007669"/>
    <property type="project" value="TreeGrafter"/>
</dbReference>
<dbReference type="PANTHER" id="PTHR13078:SF56">
    <property type="entry name" value="PEROXISOMAL MULTIFUNCTIONAL ENZYME TYPE 2"/>
    <property type="match status" value="1"/>
</dbReference>
<dbReference type="AlphaFoldDB" id="A0A382C3U2"/>
<feature type="domain" description="Peroxisomal multifunctional enzyme type 2-like N-terminal" evidence="2">
    <location>
        <begin position="27"/>
        <end position="158"/>
    </location>
</feature>
<sequence length="297" mass="32275">MTGDFMSITLEDVEATLAGESEEVPGSYTDRDSLLYAVAIGMGKDPLDVKELDYVCETVGNRVVPTAASVLTRASRSGANPVRDLTSKMNFVMLLHGEQRLAVHQPLPPAANTLIGNKVTGVYDKGEGKGALVTSETLVKLEDGSPLYTVGSTMFYRGDGGFGGNSDGAPVPHAIPEREPDEVCELPQRQDQAMVYALCGDRNPLRRDPGIAKKAGFDVPILHGLCSYGIACHAVLKTMFGYDQTRMKSFDVRFSAPVFPGETHLVEMWQDDDVVSFRTRIKERDIISINNGRCELG</sequence>
<proteinExistence type="predicted"/>